<reference evidence="2 3" key="1">
    <citation type="submission" date="2019-11" db="EMBL/GenBank/DDBJ databases">
        <title>Pedobacter petrophilus genome.</title>
        <authorList>
            <person name="Feldbauer M.J."/>
            <person name="Newman J.D."/>
        </authorList>
    </citation>
    <scope>NUCLEOTIDE SEQUENCE [LARGE SCALE GENOMIC DNA]</scope>
    <source>
        <strain evidence="2 3">LMG 29686</strain>
    </source>
</reference>
<accession>A0A7K0FYK3</accession>
<keyword evidence="1" id="KW-0812">Transmembrane</keyword>
<keyword evidence="1" id="KW-0472">Membrane</keyword>
<dbReference type="AlphaFoldDB" id="A0A7K0FYK3"/>
<gene>
    <name evidence="2" type="ORF">GJU39_10550</name>
</gene>
<evidence type="ECO:0000313" key="3">
    <source>
        <dbReference type="Proteomes" id="UP000487757"/>
    </source>
</evidence>
<sequence>MKSNLKTFTLIFSFIGLTFLPITMLIQHNRLVTIQGILSEVNKSSNRIPYYRLNLNGYKSTFQNKGNGLLSLLKPAIVYDRKPVFFKILKDDLLFVNTYEKTTYIGFNGKHTLIDLYYCITKPSLFIQIFLVICGFTLVVLNLICHYRYKQKIFARLMFAALLFSFLLMLL</sequence>
<dbReference type="Proteomes" id="UP000487757">
    <property type="component" value="Unassembled WGS sequence"/>
</dbReference>
<dbReference type="EMBL" id="WKKH01000013">
    <property type="protein sequence ID" value="MRX76531.1"/>
    <property type="molecule type" value="Genomic_DNA"/>
</dbReference>
<dbReference type="OrthoDB" id="1258521at2"/>
<comment type="caution">
    <text evidence="2">The sequence shown here is derived from an EMBL/GenBank/DDBJ whole genome shotgun (WGS) entry which is preliminary data.</text>
</comment>
<dbReference type="RefSeq" id="WP_154280769.1">
    <property type="nucleotide sequence ID" value="NZ_JBHUJQ010000001.1"/>
</dbReference>
<feature type="transmembrane region" description="Helical" evidence="1">
    <location>
        <begin position="153"/>
        <end position="170"/>
    </location>
</feature>
<protein>
    <submittedName>
        <fullName evidence="2">Uncharacterized protein</fullName>
    </submittedName>
</protein>
<keyword evidence="3" id="KW-1185">Reference proteome</keyword>
<name>A0A7K0FYK3_9SPHI</name>
<evidence type="ECO:0000256" key="1">
    <source>
        <dbReference type="SAM" id="Phobius"/>
    </source>
</evidence>
<evidence type="ECO:0000313" key="2">
    <source>
        <dbReference type="EMBL" id="MRX76531.1"/>
    </source>
</evidence>
<feature type="transmembrane region" description="Helical" evidence="1">
    <location>
        <begin position="125"/>
        <end position="144"/>
    </location>
</feature>
<proteinExistence type="predicted"/>
<keyword evidence="1" id="KW-1133">Transmembrane helix</keyword>
<feature type="transmembrane region" description="Helical" evidence="1">
    <location>
        <begin position="7"/>
        <end position="26"/>
    </location>
</feature>
<organism evidence="2 3">
    <name type="scientific">Pedobacter petrophilus</name>
    <dbReference type="NCBI Taxonomy" id="1908241"/>
    <lineage>
        <taxon>Bacteria</taxon>
        <taxon>Pseudomonadati</taxon>
        <taxon>Bacteroidota</taxon>
        <taxon>Sphingobacteriia</taxon>
        <taxon>Sphingobacteriales</taxon>
        <taxon>Sphingobacteriaceae</taxon>
        <taxon>Pedobacter</taxon>
    </lineage>
</organism>